<keyword evidence="3" id="KW-0614">Plasmid</keyword>
<dbReference type="PANTHER" id="PTHR15600">
    <property type="entry name" value="SACSIN"/>
    <property type="match status" value="1"/>
</dbReference>
<organism evidence="3 4">
    <name type="scientific">Deinococcus wulumuqiensis</name>
    <dbReference type="NCBI Taxonomy" id="980427"/>
    <lineage>
        <taxon>Bacteria</taxon>
        <taxon>Thermotogati</taxon>
        <taxon>Deinococcota</taxon>
        <taxon>Deinococci</taxon>
        <taxon>Deinococcales</taxon>
        <taxon>Deinococcaceae</taxon>
        <taxon>Deinococcus</taxon>
    </lineage>
</organism>
<gene>
    <name evidence="3" type="ORF">DVJ83_16310</name>
</gene>
<dbReference type="InterPro" id="IPR058210">
    <property type="entry name" value="SACS/Nov_dom"/>
</dbReference>
<dbReference type="KEGG" id="dwu:DVJ83_16310"/>
<dbReference type="Proteomes" id="UP000253744">
    <property type="component" value="Plasmid pDrdI"/>
</dbReference>
<protein>
    <recommendedName>
        <fullName evidence="2">Sacsin/Nov domain-containing protein</fullName>
    </recommendedName>
</protein>
<evidence type="ECO:0000256" key="1">
    <source>
        <dbReference type="SAM" id="Coils"/>
    </source>
</evidence>
<name>A0A345ILZ1_9DEIO</name>
<accession>A0A345ILZ1</accession>
<evidence type="ECO:0000313" key="4">
    <source>
        <dbReference type="Proteomes" id="UP000253744"/>
    </source>
</evidence>
<reference evidence="3 4" key="1">
    <citation type="submission" date="2018-07" db="EMBL/GenBank/DDBJ databases">
        <title>Complete Genome and Methylome Analysis of Deinococcus wulumuqiensis NEB 479.</title>
        <authorList>
            <person name="Fomenkov A."/>
            <person name="Luyten Y."/>
            <person name="Vincze T."/>
            <person name="Anton B.P."/>
            <person name="Clark T."/>
            <person name="Roberts R.J."/>
            <person name="Morgan R.D."/>
        </authorList>
    </citation>
    <scope>NUCLEOTIDE SEQUENCE [LARGE SCALE GENOMIC DNA]</scope>
    <source>
        <strain evidence="3 4">NEB 479</strain>
        <plasmid evidence="4">Plasmid pdrdi</plasmid>
    </source>
</reference>
<feature type="coiled-coil region" evidence="1">
    <location>
        <begin position="1456"/>
        <end position="1502"/>
    </location>
</feature>
<dbReference type="PANTHER" id="PTHR15600:SF42">
    <property type="entry name" value="SACSIN"/>
    <property type="match status" value="1"/>
</dbReference>
<dbReference type="SUPFAM" id="SSF55874">
    <property type="entry name" value="ATPase domain of HSP90 chaperone/DNA topoisomerase II/histidine kinase"/>
    <property type="match status" value="2"/>
</dbReference>
<geneLocation type="plasmid" evidence="4">
    <name>pdrdi</name>
</geneLocation>
<keyword evidence="1" id="KW-0175">Coiled coil</keyword>
<proteinExistence type="predicted"/>
<dbReference type="Pfam" id="PF25794">
    <property type="entry name" value="SACS"/>
    <property type="match status" value="1"/>
</dbReference>
<dbReference type="GO" id="GO:0030544">
    <property type="term" value="F:Hsp70 protein binding"/>
    <property type="evidence" value="ECO:0007669"/>
    <property type="project" value="TreeGrafter"/>
</dbReference>
<evidence type="ECO:0000313" key="3">
    <source>
        <dbReference type="EMBL" id="AXH00714.1"/>
    </source>
</evidence>
<dbReference type="Gene3D" id="3.30.565.10">
    <property type="entry name" value="Histidine kinase-like ATPase, C-terminal domain"/>
    <property type="match status" value="1"/>
</dbReference>
<dbReference type="InterPro" id="IPR036890">
    <property type="entry name" value="HATPase_C_sf"/>
</dbReference>
<dbReference type="InterPro" id="IPR052972">
    <property type="entry name" value="Sacsin_chaperone_reg"/>
</dbReference>
<evidence type="ECO:0000259" key="2">
    <source>
        <dbReference type="Pfam" id="PF25794"/>
    </source>
</evidence>
<feature type="domain" description="Sacsin/Nov" evidence="2">
    <location>
        <begin position="11"/>
        <end position="115"/>
    </location>
</feature>
<dbReference type="NCBIfam" id="NF047352">
    <property type="entry name" value="P_loop_sacsin"/>
    <property type="match status" value="1"/>
</dbReference>
<sequence>MAVIEQNLATLLKLLRNLFNEQTDELLIIKELLQNADDSRSTRVVIGCSNGFPTAAHPLLRGPALFSVNDGPFRPEDARAIVTMGLSTKGGDASTVGKFGLGLKSAFYLAEALFFMDSRLDPAESWRKPHFDVLSPWVGGDDPYRPDWVKFTLEDRQLIIDHLAALGLPDGFIVWIPLRREADCLKVGEQRPAIVVRHYPGDKPFLIPDRIQGEIRGMLPMMGHVSKIGLKPKPDPTVAVRWFQRSGAGRTAQFGDATPFEKGFGGTIQDLAGASSSVYVGTEVLSANKDLIELNESKYWPTTEVATEYGEEFRKDPSVPHGAVVWERTPSKSPALQVTWSVFLPVEDALDLKVSLPGQDSYALTLHGYFFLRPDRKSIYGLHRQAAANKESEEWVREQWNGRLAKHAVLPNVLKGLADITVSAEESVIGALTGALAESRLGQSQRTSLTAHHQWARVIRDGHFQWKLLPADTTVLPLIQTPETTLHAATLEALTVPMILRDSGQPAVVREEKQHWPTAYLDALLTAYDLRSVLKDPEGMRLLLTLRPYLPVAEHRRAVVARFRSALLEVGFASLTKLQEEVSSLLSSYLGSYVLSLPAEGMSKALLDRLIGLDIQVVLVPDGFADPQKIGQLRADQANTILDCIQDVDDIAPVLRFVKRHLHKDVDFEELILDRPLLPTNQGSQGAGRWLSLREALALAEESRIFRQQREQSVMLTHLRDVLGETSVHFVPGNVLTALDVDQAVIPRLSTKAVLDTLRNAPQLGAETHRLKLLNRILVDSSSVTDAVENRGVLRLLLHGHPEHAIDLEQTLLVSSDPKGLWGKVARLAGEHSTLGWTVVQPRVDFLSPSQMKRLGVVEANVQSVVPLLHAAGSQFPGHQLTAEERDGLTLQLADDALLQRLPIFTTVDGQLTAIADGVYLEGGLQVDTLVGRMTLLRKPEQRPLQDRLRKLAPPLSHRSFWDFMQNEPEPWHHWQILSEALRQMGTIQPARAGELPWWPLQAGGGVAPKDVLLFAHQDSRGEIRQLRDAAGSKVVVQEDLTADFNQQFFPGLLRLSPSEDKQREALLDLVQRARTYHVGSVLVPPEIWLKAFEGIDRDTLPLAGLLGAFEKSRDLQAALLNAAARPVPAEQLLNLLERLHQQILTRGEEVRSAVERVYPGLLRDLRLQHVPASALSRLHFLSETGQWRKAEDLVAFGAQFDPKSVLSAVQAEALYGAEQKAEAGLPVQEHTEGAVSVDLRLKNGAQELRRHLSEWEQTSMPREQIGAFLGLLDGNPALHRAAQPYLVTFDLNVLRENAFRDVPPGSLPRGFTSYQEMHGQIRLLVTLHKGQTTRALNLLGEPLDVAFKDDQKITSLLTPTAGQRPFRHGAHFIYPVEFKVINLRAADIDYPALLFQSLQWVLNHYLKVTPPHLREEFDKVVNSTQATVAATQNRLIKVASQTWGRQLGVARGSAIRELLHEIDTADRNAEQARDQGAKQVQANAESRIRELQGQLKHLVEEDRVTQLALLQGVRGKITDMQYTPESVPFELLQNADDALSEWEEMTGHVDDVRRTFHADLGPDVLRFIHHGRPVNFFSYGEFDGRGRGFDGDLEKMLTLMSSDKGAGVTGKFGLGFKSVFLLSDRPTVKSDRLAFTVKGGVYPVTPDEQHVQKMRRYLERVVPAELQDATLVELPLTDQAGAAATFEYFSKLVPFALAFTRSLRHVQLRQGTTTRHYQWKEKAVAPGVTVMTLHGGTEAWRGLALHSPDFKLLLPLGSRGFGKVEGDVPNLWVTAPTAERLGLPFLLHAAFPLDTGRAQLARNETGLSELVTQLRPELQRTLETLLNLEVKGGLNEQLGWSAKTKVDLPSLLWQALAVPLSREDSNPAIGLLRDLFWGREGAYGSIALRKAIVPNGLPDEHSATVQAGQAGTRTLGFSPTLLAQLGRHAAFRRAYPTQGLLSPDTVRVLQRLGLPVPQDELTLPEVLRTLLPDRRVGPEQASWLAPVLSEEIANDLREDEAVSDWLDTLTFQTRAGGYAPPAQLLMAARDGDEAARFAFAPASAQLADAYDAAGIVLFRRLRGDASHEQTVNWLLAAKSRARLAALNYIANQVPSGLLLIALRQRLTGSWLESTQLLGLPEWSELEESQQRDVLNALRQTKIVFDAPTHTPPDQATDEDEDNEQALRIPPDFLHRLANWWRQESAAEIQRYNERLYPSGVPFVTAPEYDSDCPVRRRSWLSLLMLGSLQSMGRTIPEAHRNFLGLCAEKGWLDAYSGPVATDADWMASLRTYLTGNAEVLKYYQWMRGFTGFYQLGHWLDTYVEVLLQMEYAESRSLRLLLAPNVNPDLQGSGIEAPPLTRTLGMGAPFVVRELLRGGVLSNPKLAPLAYVPTRRVRLLMSELTHRPLPGDDVEAASRGIYTHLAQTLGEAQATFGGHYDLPLHILLGSGRDDTTALALQYRVLGRPLFGGSE</sequence>
<dbReference type="RefSeq" id="WP_114673369.1">
    <property type="nucleotide sequence ID" value="NZ_CP031163.1"/>
</dbReference>
<dbReference type="EMBL" id="CP031163">
    <property type="protein sequence ID" value="AXH00714.1"/>
    <property type="molecule type" value="Genomic_DNA"/>
</dbReference>